<evidence type="ECO:0000313" key="2">
    <source>
        <dbReference type="EnsemblFungi" id="CEF72543"/>
    </source>
</evidence>
<sequence length="51" mass="5963">MNNINISDTSADQNLSHTYLRYRPRYPTVKSRGQVPILAYYPYLSVTWIGK</sequence>
<accession>A0A098D0V1</accession>
<dbReference type="EnsemblFungi" id="CEF72543">
    <property type="protein sequence ID" value="CEF72543"/>
    <property type="gene ID" value="FGRRES_15073"/>
</dbReference>
<gene>
    <name evidence="1" type="ORF">FGRAMPH1_01T01487</name>
</gene>
<reference evidence="2 3" key="1">
    <citation type="journal article" date="2007" name="Science">
        <title>The Fusarium graminearum genome reveals a link between localized polymorphism and pathogen specialization.</title>
        <authorList>
            <person name="Cuomo C.A."/>
            <person name="Gueldener U."/>
            <person name="Xu J.-R."/>
            <person name="Trail F."/>
            <person name="Turgeon B.G."/>
            <person name="Di Pietro A."/>
            <person name="Walton J.D."/>
            <person name="Ma L.-J."/>
            <person name="Baker S.E."/>
            <person name="Rep M."/>
            <person name="Adam G."/>
            <person name="Antoniw J."/>
            <person name="Baldwin T."/>
            <person name="Calvo S.E."/>
            <person name="Chang Y.-L."/>
            <person name="DeCaprio D."/>
            <person name="Gale L.R."/>
            <person name="Gnerre S."/>
            <person name="Goswami R.S."/>
            <person name="Hammond-Kosack K."/>
            <person name="Harris L.J."/>
            <person name="Hilburn K."/>
            <person name="Kennell J.C."/>
            <person name="Kroken S."/>
            <person name="Magnuson J.K."/>
            <person name="Mannhaupt G."/>
            <person name="Mauceli E.W."/>
            <person name="Mewes H.-W."/>
            <person name="Mitterbauer R."/>
            <person name="Muehlbauer G."/>
            <person name="Muensterkoetter M."/>
            <person name="Nelson D."/>
            <person name="O'Donnell K."/>
            <person name="Ouellet T."/>
            <person name="Qi W."/>
            <person name="Quesneville H."/>
            <person name="Roncero M.I.G."/>
            <person name="Seong K.-Y."/>
            <person name="Tetko I.V."/>
            <person name="Urban M."/>
            <person name="Waalwijk C."/>
            <person name="Ward T.J."/>
            <person name="Yao J."/>
            <person name="Birren B.W."/>
            <person name="Kistler H.C."/>
        </authorList>
    </citation>
    <scope>NUCLEOTIDE SEQUENCE [LARGE SCALE GENOMIC DNA]</scope>
    <source>
        <strain evidence="3">ATCC MYA-4620 / CBS 123657 / FGSC 9075 / NRRL 31084 / PH-1</strain>
        <strain evidence="2">PH-1 / ATCC MYA-4620 / FGSC 9075 / NRRL 31084</strain>
    </source>
</reference>
<organism evidence="1 3">
    <name type="scientific">Gibberella zeae (strain ATCC MYA-4620 / CBS 123657 / FGSC 9075 / NRRL 31084 / PH-1)</name>
    <name type="common">Wheat head blight fungus</name>
    <name type="synonym">Fusarium graminearum</name>
    <dbReference type="NCBI Taxonomy" id="229533"/>
    <lineage>
        <taxon>Eukaryota</taxon>
        <taxon>Fungi</taxon>
        <taxon>Dikarya</taxon>
        <taxon>Ascomycota</taxon>
        <taxon>Pezizomycotina</taxon>
        <taxon>Sordariomycetes</taxon>
        <taxon>Hypocreomycetidae</taxon>
        <taxon>Hypocreales</taxon>
        <taxon>Nectriaceae</taxon>
        <taxon>Fusarium</taxon>
    </lineage>
</organism>
<reference evidence="2" key="4">
    <citation type="submission" date="2017-01" db="UniProtKB">
        <authorList>
            <consortium name="EnsemblFungi"/>
        </authorList>
    </citation>
    <scope>IDENTIFICATION</scope>
    <source>
        <strain evidence="2">PH-1 / ATCC MYA-4620 / FGSC 9075 / NRRL 31084</strain>
    </source>
</reference>
<protein>
    <submittedName>
        <fullName evidence="1">Chromosome 1, complete genome</fullName>
    </submittedName>
</protein>
<evidence type="ECO:0000313" key="1">
    <source>
        <dbReference type="EMBL" id="CEF72543.1"/>
    </source>
</evidence>
<reference evidence="2 3" key="2">
    <citation type="journal article" date="2010" name="Nature">
        <title>Comparative genomics reveals mobile pathogenicity chromosomes in Fusarium.</title>
        <authorList>
            <person name="Ma L.J."/>
            <person name="van der Does H.C."/>
            <person name="Borkovich K.A."/>
            <person name="Coleman J.J."/>
            <person name="Daboussi M.J."/>
            <person name="Di Pietro A."/>
            <person name="Dufresne M."/>
            <person name="Freitag M."/>
            <person name="Grabherr M."/>
            <person name="Henrissat B."/>
            <person name="Houterman P.M."/>
            <person name="Kang S."/>
            <person name="Shim W.B."/>
            <person name="Woloshuk C."/>
            <person name="Xie X."/>
            <person name="Xu J.R."/>
            <person name="Antoniw J."/>
            <person name="Baker S.E."/>
            <person name="Bluhm B.H."/>
            <person name="Breakspear A."/>
            <person name="Brown D.W."/>
            <person name="Butchko R.A."/>
            <person name="Chapman S."/>
            <person name="Coulson R."/>
            <person name="Coutinho P.M."/>
            <person name="Danchin E.G."/>
            <person name="Diener A."/>
            <person name="Gale L.R."/>
            <person name="Gardiner D.M."/>
            <person name="Goff S."/>
            <person name="Hammond-Kosack K.E."/>
            <person name="Hilburn K."/>
            <person name="Hua-Van A."/>
            <person name="Jonkers W."/>
            <person name="Kazan K."/>
            <person name="Kodira C.D."/>
            <person name="Koehrsen M."/>
            <person name="Kumar L."/>
            <person name="Lee Y.H."/>
            <person name="Li L."/>
            <person name="Manners J.M."/>
            <person name="Miranda-Saavedra D."/>
            <person name="Mukherjee M."/>
            <person name="Park G."/>
            <person name="Park J."/>
            <person name="Park S.Y."/>
            <person name="Proctor R.H."/>
            <person name="Regev A."/>
            <person name="Ruiz-Roldan M.C."/>
            <person name="Sain D."/>
            <person name="Sakthikumar S."/>
            <person name="Sykes S."/>
            <person name="Schwartz D.C."/>
            <person name="Turgeon B.G."/>
            <person name="Wapinski I."/>
            <person name="Yoder O."/>
            <person name="Young S."/>
            <person name="Zeng Q."/>
            <person name="Zhou S."/>
            <person name="Galagan J."/>
            <person name="Cuomo C.A."/>
            <person name="Kistler H.C."/>
            <person name="Rep M."/>
        </authorList>
    </citation>
    <scope>GENOME REANNOTATION</scope>
    <source>
        <strain evidence="3">ATCC MYA-4620 / CBS 123657 / FGSC 9075 / NRRL 31084 / PH-1</strain>
        <strain evidence="2">PH-1 / ATCC MYA-4620 / FGSC 9075 / NRRL 31084</strain>
    </source>
</reference>
<dbReference type="AlphaFoldDB" id="A0A098D0V1"/>
<reference evidence="1 3" key="3">
    <citation type="journal article" date="2015" name="BMC Genomics">
        <title>The completed genome sequence of the pathogenic ascomycete fungus Fusarium graminearum.</title>
        <authorList>
            <person name="King R."/>
            <person name="Urban M."/>
            <person name="Hammond-Kosack M.C."/>
            <person name="Hassani-Pak K."/>
            <person name="Hammond-Kosack K.E."/>
        </authorList>
    </citation>
    <scope>NUCLEOTIDE SEQUENCE [LARGE SCALE GENOMIC DNA]</scope>
    <source>
        <strain evidence="3">ATCC MYA-4620 / CBS 123657 / FGSC 9075 / NRRL 31084 / PH-1</strain>
        <strain evidence="1">PH-1</strain>
    </source>
</reference>
<evidence type="ECO:0000313" key="3">
    <source>
        <dbReference type="Proteomes" id="UP000070720"/>
    </source>
</evidence>
<name>A0A098D0V1_GIBZE</name>
<dbReference type="EMBL" id="HG970332">
    <property type="protein sequence ID" value="CEF72543.1"/>
    <property type="molecule type" value="Genomic_DNA"/>
</dbReference>
<dbReference type="Proteomes" id="UP000070720">
    <property type="component" value="Chromosome 1"/>
</dbReference>
<dbReference type="InParanoid" id="A0A098D0V1"/>
<dbReference type="VEuPathDB" id="FungiDB:FGRAMPH1_01G01487"/>
<keyword evidence="3" id="KW-1185">Reference proteome</keyword>
<accession>A0A0E0RMR8</accession>
<proteinExistence type="predicted"/>